<reference evidence="2 3" key="1">
    <citation type="submission" date="2018-06" db="EMBL/GenBank/DDBJ databases">
        <title>Freshwater and sediment microbial communities from various areas in North America, analyzing microbe dynamics in response to fracking.</title>
        <authorList>
            <person name="Lamendella R."/>
        </authorList>
    </citation>
    <scope>NUCLEOTIDE SEQUENCE [LARGE SCALE GENOMIC DNA]</scope>
    <source>
        <strain evidence="2 3">97B</strain>
    </source>
</reference>
<evidence type="ECO:0000259" key="1">
    <source>
        <dbReference type="Pfam" id="PF03625"/>
    </source>
</evidence>
<feature type="domain" description="DUF302" evidence="1">
    <location>
        <begin position="34"/>
        <end position="96"/>
    </location>
</feature>
<dbReference type="AlphaFoldDB" id="A0A366EHY4"/>
<dbReference type="Gene3D" id="3.30.310.70">
    <property type="entry name" value="TT1751-like domain"/>
    <property type="match status" value="1"/>
</dbReference>
<comment type="caution">
    <text evidence="2">The sequence shown here is derived from an EMBL/GenBank/DDBJ whole genome shotgun (WGS) entry which is preliminary data.</text>
</comment>
<evidence type="ECO:0000313" key="2">
    <source>
        <dbReference type="EMBL" id="RBP02041.1"/>
    </source>
</evidence>
<dbReference type="PIRSF" id="PIRSF021774">
    <property type="entry name" value="UCP021774"/>
    <property type="match status" value="1"/>
</dbReference>
<organism evidence="2 3">
    <name type="scientific">Rossellomorea aquimaris</name>
    <dbReference type="NCBI Taxonomy" id="189382"/>
    <lineage>
        <taxon>Bacteria</taxon>
        <taxon>Bacillati</taxon>
        <taxon>Bacillota</taxon>
        <taxon>Bacilli</taxon>
        <taxon>Bacillales</taxon>
        <taxon>Bacillaceae</taxon>
        <taxon>Rossellomorea</taxon>
    </lineage>
</organism>
<dbReference type="InterPro" id="IPR005180">
    <property type="entry name" value="DUF302"/>
</dbReference>
<dbReference type="OrthoDB" id="9791067at2"/>
<sequence>MFHYTKEVSMSVKEAVQAVETALKDESFGVLWNLDLAQKLQDKGLDFNEEVVVLEVCNPHEAKKVLEESMLVSYFLPCKVTVYTEGSTTKIGMAKPSKLIEMVDNDELKNMALDIENRLIGCLDNVQ</sequence>
<dbReference type="InterPro" id="IPR035923">
    <property type="entry name" value="TT1751-like_sf"/>
</dbReference>
<dbReference type="PANTHER" id="PTHR38342">
    <property type="entry name" value="SLR5037 PROTEIN"/>
    <property type="match status" value="1"/>
</dbReference>
<dbReference type="EMBL" id="QNRJ01000018">
    <property type="protein sequence ID" value="RBP02041.1"/>
    <property type="molecule type" value="Genomic_DNA"/>
</dbReference>
<dbReference type="Proteomes" id="UP000252118">
    <property type="component" value="Unassembled WGS sequence"/>
</dbReference>
<evidence type="ECO:0000313" key="3">
    <source>
        <dbReference type="Proteomes" id="UP000252118"/>
    </source>
</evidence>
<name>A0A366EHY4_9BACI</name>
<dbReference type="RefSeq" id="WP_113970806.1">
    <property type="nucleotide sequence ID" value="NZ_QNRJ01000018.1"/>
</dbReference>
<gene>
    <name evidence="2" type="ORF">DET59_11810</name>
</gene>
<protein>
    <submittedName>
        <fullName evidence="2">Uncharacterized protein (DUF302 family)</fullName>
    </submittedName>
</protein>
<dbReference type="PANTHER" id="PTHR38342:SF1">
    <property type="entry name" value="SLR5037 PROTEIN"/>
    <property type="match status" value="1"/>
</dbReference>
<proteinExistence type="predicted"/>
<dbReference type="Pfam" id="PF03625">
    <property type="entry name" value="DUF302"/>
    <property type="match status" value="1"/>
</dbReference>
<dbReference type="SUPFAM" id="SSF103247">
    <property type="entry name" value="TT1751-like"/>
    <property type="match status" value="1"/>
</dbReference>
<dbReference type="CDD" id="cd14797">
    <property type="entry name" value="DUF302"/>
    <property type="match status" value="1"/>
</dbReference>
<accession>A0A366EHY4</accession>
<dbReference type="InterPro" id="IPR016796">
    <property type="entry name" value="UCP021774"/>
</dbReference>